<proteinExistence type="predicted"/>
<feature type="transmembrane region" description="Helical" evidence="1">
    <location>
        <begin position="159"/>
        <end position="181"/>
    </location>
</feature>
<gene>
    <name evidence="2" type="ORF">TTHERM_00678200</name>
</gene>
<name>I7LY29_TETTS</name>
<keyword evidence="1" id="KW-0472">Membrane</keyword>
<dbReference type="Proteomes" id="UP000009168">
    <property type="component" value="Unassembled WGS sequence"/>
</dbReference>
<evidence type="ECO:0000256" key="1">
    <source>
        <dbReference type="SAM" id="Phobius"/>
    </source>
</evidence>
<feature type="transmembrane region" description="Helical" evidence="1">
    <location>
        <begin position="649"/>
        <end position="669"/>
    </location>
</feature>
<dbReference type="AlphaFoldDB" id="I7LY29"/>
<accession>I7LY29</accession>
<feature type="transmembrane region" description="Helical" evidence="1">
    <location>
        <begin position="201"/>
        <end position="221"/>
    </location>
</feature>
<reference evidence="3" key="1">
    <citation type="journal article" date="2006" name="PLoS Biol.">
        <title>Macronuclear genome sequence of the ciliate Tetrahymena thermophila, a model eukaryote.</title>
        <authorList>
            <person name="Eisen J.A."/>
            <person name="Coyne R.S."/>
            <person name="Wu M."/>
            <person name="Wu D."/>
            <person name="Thiagarajan M."/>
            <person name="Wortman J.R."/>
            <person name="Badger J.H."/>
            <person name="Ren Q."/>
            <person name="Amedeo P."/>
            <person name="Jones K.M."/>
            <person name="Tallon L.J."/>
            <person name="Delcher A.L."/>
            <person name="Salzberg S.L."/>
            <person name="Silva J.C."/>
            <person name="Haas B.J."/>
            <person name="Majoros W.H."/>
            <person name="Farzad M."/>
            <person name="Carlton J.M."/>
            <person name="Smith R.K. Jr."/>
            <person name="Garg J."/>
            <person name="Pearlman R.E."/>
            <person name="Karrer K.M."/>
            <person name="Sun L."/>
            <person name="Manning G."/>
            <person name="Elde N.C."/>
            <person name="Turkewitz A.P."/>
            <person name="Asai D.J."/>
            <person name="Wilkes D.E."/>
            <person name="Wang Y."/>
            <person name="Cai H."/>
            <person name="Collins K."/>
            <person name="Stewart B.A."/>
            <person name="Lee S.R."/>
            <person name="Wilamowska K."/>
            <person name="Weinberg Z."/>
            <person name="Ruzzo W.L."/>
            <person name="Wloga D."/>
            <person name="Gaertig J."/>
            <person name="Frankel J."/>
            <person name="Tsao C.-C."/>
            <person name="Gorovsky M.A."/>
            <person name="Keeling P.J."/>
            <person name="Waller R.F."/>
            <person name="Patron N.J."/>
            <person name="Cherry J.M."/>
            <person name="Stover N.A."/>
            <person name="Krieger C.J."/>
            <person name="del Toro C."/>
            <person name="Ryder H.F."/>
            <person name="Williamson S.C."/>
            <person name="Barbeau R.A."/>
            <person name="Hamilton E.P."/>
            <person name="Orias E."/>
        </authorList>
    </citation>
    <scope>NUCLEOTIDE SEQUENCE [LARGE SCALE GENOMIC DNA]</scope>
    <source>
        <strain evidence="3">SB210</strain>
    </source>
</reference>
<feature type="transmembrane region" description="Helical" evidence="1">
    <location>
        <begin position="506"/>
        <end position="528"/>
    </location>
</feature>
<evidence type="ECO:0000313" key="2">
    <source>
        <dbReference type="EMBL" id="EAS07554.2"/>
    </source>
</evidence>
<dbReference type="EMBL" id="GG662216">
    <property type="protein sequence ID" value="EAS07554.2"/>
    <property type="molecule type" value="Genomic_DNA"/>
</dbReference>
<sequence length="676" mass="78336">MASIFAVRAALKDGISINQVPKNSGDNEQYVIGIENENIVQSIQINMQNDEEATNRAETDKEEDQDEVIYIDAEKQNEGIDIKSKQVKANQNDMTNYSQKSTQPQHLLQKFKTFNSSMSLSENYFQEDRKSTEQLLYEKAKKDPKNIKNYFIKFRFGQFFEFFIIHFLYFFLIGPLIIPFLRFRGKALAKNLLLYGWNKPALFQFIFFTINITNIIFFFCLQNSTIKLEIEIVNNISVVLCRCVIIACKYATYDPLTIKLIKEFDQEYNQIVSDFFLTDWVKQSAKVVGDQIYFVQRTLDIDPGLFYIQFITEPEKHTGERIAESFKLMKKALESKKDVTTKITAPIARMKETDQLHCGYAILHDMINKFQCRCSILTKHLSKFVYIFSLERALAPIIYNCMINPHNPYGNWHEYYIAITSAYQVFSLYCIGGSIMTGGLIDMLRKLYMLRQLTFMISPNKLRSLEMKKIYPTINIFRSVNLKGWSLMRQVALEYGKPYLLRVQGFYFYLGFWVASNLAQIVLGQFGIILQNTAQLIQNYSDLVFTLGILFGMLITGAKINQLFELQENILTSNKTVVTDMLLVGKKYIQVPKKSQNYIYNKALEKITEISCTNFTEYVNNLINQYDNHIEELIYDSEYNPFTLFGVKVTFVILHSIAIAVASILASVLTDVLTNK</sequence>
<dbReference type="GeneID" id="7838664"/>
<dbReference type="RefSeq" id="XP_001027796.2">
    <property type="nucleotide sequence ID" value="XM_001027796.3"/>
</dbReference>
<feature type="transmembrane region" description="Helical" evidence="1">
    <location>
        <begin position="415"/>
        <end position="441"/>
    </location>
</feature>
<protein>
    <submittedName>
        <fullName evidence="2">Transmembrane protein, putative</fullName>
    </submittedName>
</protein>
<keyword evidence="3" id="KW-1185">Reference proteome</keyword>
<dbReference type="KEGG" id="tet:TTHERM_00678200"/>
<evidence type="ECO:0000313" key="3">
    <source>
        <dbReference type="Proteomes" id="UP000009168"/>
    </source>
</evidence>
<organism evidence="2 3">
    <name type="scientific">Tetrahymena thermophila (strain SB210)</name>
    <dbReference type="NCBI Taxonomy" id="312017"/>
    <lineage>
        <taxon>Eukaryota</taxon>
        <taxon>Sar</taxon>
        <taxon>Alveolata</taxon>
        <taxon>Ciliophora</taxon>
        <taxon>Intramacronucleata</taxon>
        <taxon>Oligohymenophorea</taxon>
        <taxon>Hymenostomatida</taxon>
        <taxon>Tetrahymenina</taxon>
        <taxon>Tetrahymenidae</taxon>
        <taxon>Tetrahymena</taxon>
    </lineage>
</organism>
<feature type="transmembrane region" description="Helical" evidence="1">
    <location>
        <begin position="540"/>
        <end position="558"/>
    </location>
</feature>
<dbReference type="InParanoid" id="I7LY29"/>
<dbReference type="OrthoDB" id="312646at2759"/>
<keyword evidence="1 2" id="KW-0812">Transmembrane</keyword>
<keyword evidence="1" id="KW-1133">Transmembrane helix</keyword>